<dbReference type="GO" id="GO:0008745">
    <property type="term" value="F:N-acetylmuramoyl-L-alanine amidase activity"/>
    <property type="evidence" value="ECO:0007669"/>
    <property type="project" value="UniProtKB-EC"/>
</dbReference>
<accession>A0ABW4KE67</accession>
<dbReference type="RefSeq" id="WP_380772713.1">
    <property type="nucleotide sequence ID" value="NZ_JBHUEO010000009.1"/>
</dbReference>
<dbReference type="PANTHER" id="PTHR30404:SF7">
    <property type="entry name" value="CELL WALL AMIDASE LYTH-RELATED"/>
    <property type="match status" value="1"/>
</dbReference>
<dbReference type="EMBL" id="JBHUEO010000009">
    <property type="protein sequence ID" value="MFD1706144.1"/>
    <property type="molecule type" value="Genomic_DNA"/>
</dbReference>
<evidence type="ECO:0000313" key="4">
    <source>
        <dbReference type="EMBL" id="MFD1706144.1"/>
    </source>
</evidence>
<keyword evidence="2" id="KW-0961">Cell wall biogenesis/degradation</keyword>
<dbReference type="SMART" id="SM00646">
    <property type="entry name" value="Ami_3"/>
    <property type="match status" value="1"/>
</dbReference>
<feature type="domain" description="SH3b" evidence="3">
    <location>
        <begin position="91"/>
        <end position="153"/>
    </location>
</feature>
<dbReference type="Proteomes" id="UP001597301">
    <property type="component" value="Unassembled WGS sequence"/>
</dbReference>
<sequence length="420" mass="45366">MLIVLLHIPWISADAAGGTVQVAVHKANIRSAPSDTASVVAQADRYDRLKVLQEKFGWYQVQLTNGTTGWVAGYIVSPGGTANKNKDTNRGQQAQVTANDVNVRSHPSLSGAIIGKLHSGDPVTIHSESNGWVQITYQNQQAWISKQFIRFAGETNQHPSAGFAYISTDSTNLRARADLSAPVVTKGSAGERYPIAGQEGDWYKITLASGQTAYVASWVVSTEKTAAPAKSAGHSSSSAGTGLAGKTIVIDAGHGGYDPGTSNSAGVTEKQLTMQTAQRLKEKLKAAGANVILTRTGDYFVSLPARTSTSHSYNADAFISLHYDSSQHRSANGVTAYYYHGYQHDLARSINQVLDSSLHIKNRGTRIGNYQVIRNNNRPAALLELGYLSNPYEGRYVTTHSYQEQVANSIYHGLQSYFNQ</sequence>
<gene>
    <name evidence="4" type="ORF">ACFSCZ_05155</name>
</gene>
<dbReference type="InterPro" id="IPR003646">
    <property type="entry name" value="SH3-like_bac-type"/>
</dbReference>
<dbReference type="Pfam" id="PF01520">
    <property type="entry name" value="Amidase_3"/>
    <property type="match status" value="1"/>
</dbReference>
<proteinExistence type="predicted"/>
<protein>
    <submittedName>
        <fullName evidence="4">N-acetylmuramoyl-L-alanine amidase</fullName>
        <ecNumber evidence="4">3.5.1.28</ecNumber>
    </submittedName>
</protein>
<dbReference type="Gene3D" id="3.40.630.40">
    <property type="entry name" value="Zn-dependent exopeptidases"/>
    <property type="match status" value="1"/>
</dbReference>
<dbReference type="InterPro" id="IPR050695">
    <property type="entry name" value="N-acetylmuramoyl_amidase_3"/>
</dbReference>
<dbReference type="PIRSF" id="PIRSF037846">
    <property type="entry name" value="Autolysin_YrvJ_prd"/>
    <property type="match status" value="1"/>
</dbReference>
<name>A0ABW4KE67_9BACI</name>
<reference evidence="5" key="1">
    <citation type="journal article" date="2019" name="Int. J. Syst. Evol. Microbiol.">
        <title>The Global Catalogue of Microorganisms (GCM) 10K type strain sequencing project: providing services to taxonomists for standard genome sequencing and annotation.</title>
        <authorList>
            <consortium name="The Broad Institute Genomics Platform"/>
            <consortium name="The Broad Institute Genome Sequencing Center for Infectious Disease"/>
            <person name="Wu L."/>
            <person name="Ma J."/>
        </authorList>
    </citation>
    <scope>NUCLEOTIDE SEQUENCE [LARGE SCALE GENOMIC DNA]</scope>
    <source>
        <strain evidence="5">CGMCC 1.12295</strain>
    </source>
</reference>
<evidence type="ECO:0000313" key="5">
    <source>
        <dbReference type="Proteomes" id="UP001597301"/>
    </source>
</evidence>
<dbReference type="SUPFAM" id="SSF53187">
    <property type="entry name" value="Zn-dependent exopeptidases"/>
    <property type="match status" value="1"/>
</dbReference>
<evidence type="ECO:0000256" key="2">
    <source>
        <dbReference type="ARBA" id="ARBA00023316"/>
    </source>
</evidence>
<dbReference type="EC" id="3.5.1.28" evidence="4"/>
<dbReference type="Gene3D" id="2.30.30.40">
    <property type="entry name" value="SH3 Domains"/>
    <property type="match status" value="3"/>
</dbReference>
<feature type="domain" description="SH3b" evidence="3">
    <location>
        <begin position="17"/>
        <end position="80"/>
    </location>
</feature>
<keyword evidence="1 4" id="KW-0378">Hydrolase</keyword>
<evidence type="ECO:0000256" key="1">
    <source>
        <dbReference type="ARBA" id="ARBA00022801"/>
    </source>
</evidence>
<keyword evidence="5" id="KW-1185">Reference proteome</keyword>
<organism evidence="4 5">
    <name type="scientific">Siminovitchia sediminis</name>
    <dbReference type="NCBI Taxonomy" id="1274353"/>
    <lineage>
        <taxon>Bacteria</taxon>
        <taxon>Bacillati</taxon>
        <taxon>Bacillota</taxon>
        <taxon>Bacilli</taxon>
        <taxon>Bacillales</taxon>
        <taxon>Bacillaceae</taxon>
        <taxon>Siminovitchia</taxon>
    </lineage>
</organism>
<dbReference type="PROSITE" id="PS51781">
    <property type="entry name" value="SH3B"/>
    <property type="match status" value="3"/>
</dbReference>
<dbReference type="InterPro" id="IPR002508">
    <property type="entry name" value="MurNAc-LAA_cat"/>
</dbReference>
<dbReference type="PANTHER" id="PTHR30404">
    <property type="entry name" value="N-ACETYLMURAMOYL-L-ALANINE AMIDASE"/>
    <property type="match status" value="1"/>
</dbReference>
<evidence type="ECO:0000259" key="3">
    <source>
        <dbReference type="PROSITE" id="PS51781"/>
    </source>
</evidence>
<dbReference type="InterPro" id="IPR017293">
    <property type="entry name" value="N-acetylmuramoyl-L-ala_amidase"/>
</dbReference>
<dbReference type="SMART" id="SM00287">
    <property type="entry name" value="SH3b"/>
    <property type="match status" value="3"/>
</dbReference>
<comment type="caution">
    <text evidence="4">The sequence shown here is derived from an EMBL/GenBank/DDBJ whole genome shotgun (WGS) entry which is preliminary data.</text>
</comment>
<dbReference type="Pfam" id="PF08239">
    <property type="entry name" value="SH3_3"/>
    <property type="match status" value="3"/>
</dbReference>
<feature type="domain" description="SH3b" evidence="3">
    <location>
        <begin position="161"/>
        <end position="224"/>
    </location>
</feature>
<dbReference type="CDD" id="cd02696">
    <property type="entry name" value="MurNAc-LAA"/>
    <property type="match status" value="1"/>
</dbReference>